<organism evidence="2 3">
    <name type="scientific">Manihot esculenta</name>
    <name type="common">Cassava</name>
    <name type="synonym">Jatropha manihot</name>
    <dbReference type="NCBI Taxonomy" id="3983"/>
    <lineage>
        <taxon>Eukaryota</taxon>
        <taxon>Viridiplantae</taxon>
        <taxon>Streptophyta</taxon>
        <taxon>Embryophyta</taxon>
        <taxon>Tracheophyta</taxon>
        <taxon>Spermatophyta</taxon>
        <taxon>Magnoliopsida</taxon>
        <taxon>eudicotyledons</taxon>
        <taxon>Gunneridae</taxon>
        <taxon>Pentapetalae</taxon>
        <taxon>rosids</taxon>
        <taxon>fabids</taxon>
        <taxon>Malpighiales</taxon>
        <taxon>Euphorbiaceae</taxon>
        <taxon>Crotonoideae</taxon>
        <taxon>Manihoteae</taxon>
        <taxon>Manihot</taxon>
    </lineage>
</organism>
<dbReference type="InterPro" id="IPR050781">
    <property type="entry name" value="CWC22_splicing_factor"/>
</dbReference>
<feature type="compositionally biased region" description="Acidic residues" evidence="1">
    <location>
        <begin position="111"/>
        <end position="139"/>
    </location>
</feature>
<dbReference type="PANTHER" id="PTHR18034">
    <property type="entry name" value="CELL CYCLE CONTROL PROTEIN CWF22-RELATED"/>
    <property type="match status" value="1"/>
</dbReference>
<reference evidence="3" key="1">
    <citation type="journal article" date="2016" name="Nat. Biotechnol.">
        <title>Sequencing wild and cultivated cassava and related species reveals extensive interspecific hybridization and genetic diversity.</title>
        <authorList>
            <person name="Bredeson J.V."/>
            <person name="Lyons J.B."/>
            <person name="Prochnik S.E."/>
            <person name="Wu G.A."/>
            <person name="Ha C.M."/>
            <person name="Edsinger-Gonzales E."/>
            <person name="Grimwood J."/>
            <person name="Schmutz J."/>
            <person name="Rabbi I.Y."/>
            <person name="Egesi C."/>
            <person name="Nauluvula P."/>
            <person name="Lebot V."/>
            <person name="Ndunguru J."/>
            <person name="Mkamilo G."/>
            <person name="Bart R.S."/>
            <person name="Setter T.L."/>
            <person name="Gleadow R.M."/>
            <person name="Kulakow P."/>
            <person name="Ferguson M.E."/>
            <person name="Rounsley S."/>
            <person name="Rokhsar D.S."/>
        </authorList>
    </citation>
    <scope>NUCLEOTIDE SEQUENCE [LARGE SCALE GENOMIC DNA]</scope>
    <source>
        <strain evidence="3">cv. AM560-2</strain>
    </source>
</reference>
<gene>
    <name evidence="2" type="ORF">MANES_05G146001v8</name>
</gene>
<dbReference type="Gramene" id="Manes.05G146001.1.v8.1">
    <property type="protein sequence ID" value="Manes.05G146001.1.v8.1.CDS"/>
    <property type="gene ID" value="Manes.05G146001.v8.1"/>
</dbReference>
<name>A0A2C9VWB2_MANES</name>
<evidence type="ECO:0000313" key="3">
    <source>
        <dbReference type="Proteomes" id="UP000091857"/>
    </source>
</evidence>
<proteinExistence type="predicted"/>
<dbReference type="SUPFAM" id="SSF48371">
    <property type="entry name" value="ARM repeat"/>
    <property type="match status" value="1"/>
</dbReference>
<dbReference type="Proteomes" id="UP000091857">
    <property type="component" value="Chromosome 5"/>
</dbReference>
<dbReference type="Gene3D" id="1.25.40.180">
    <property type="match status" value="1"/>
</dbReference>
<evidence type="ECO:0000313" key="2">
    <source>
        <dbReference type="EMBL" id="OAY50567.1"/>
    </source>
</evidence>
<sequence>MLLILLMMFMAYIFAGFFERFRGILHEGEIDKRVQFLIEGLFAIRKAKFQGYPAVRQELDLVEQEDQLTHEISLQEDIDPKITLDIFKPDPNFLENEKRYEELRKNILGEESADEEGSDAASGDEDDDEEEDDDDDETETNLVNLRRTI</sequence>
<accession>A0A2C9VWB2</accession>
<dbReference type="PANTHER" id="PTHR18034:SF3">
    <property type="entry name" value="PRE-MRNA-SPLICING FACTOR CWC22 HOMOLOG"/>
    <property type="match status" value="1"/>
</dbReference>
<dbReference type="AlphaFoldDB" id="A0A2C9VWB2"/>
<comment type="caution">
    <text evidence="2">The sequence shown here is derived from an EMBL/GenBank/DDBJ whole genome shotgun (WGS) entry which is preliminary data.</text>
</comment>
<keyword evidence="3" id="KW-1185">Reference proteome</keyword>
<evidence type="ECO:0000256" key="1">
    <source>
        <dbReference type="SAM" id="MobiDB-lite"/>
    </source>
</evidence>
<dbReference type="EMBL" id="CM004391">
    <property type="protein sequence ID" value="OAY50567.1"/>
    <property type="molecule type" value="Genomic_DNA"/>
</dbReference>
<dbReference type="OrthoDB" id="1924287at2759"/>
<feature type="region of interest" description="Disordered" evidence="1">
    <location>
        <begin position="105"/>
        <end position="149"/>
    </location>
</feature>
<dbReference type="InterPro" id="IPR016024">
    <property type="entry name" value="ARM-type_fold"/>
</dbReference>
<dbReference type="STRING" id="3983.A0A2C9VWB2"/>
<protein>
    <submittedName>
        <fullName evidence="2">Uncharacterized protein</fullName>
    </submittedName>
</protein>